<keyword evidence="3" id="KW-1185">Reference proteome</keyword>
<keyword evidence="1" id="KW-1277">Toxin-antitoxin system</keyword>
<evidence type="ECO:0000256" key="1">
    <source>
        <dbReference type="ARBA" id="ARBA00022649"/>
    </source>
</evidence>
<dbReference type="InterPro" id="IPR007712">
    <property type="entry name" value="RelE/ParE_toxin"/>
</dbReference>
<sequence length="71" mass="7946">MDKKSEVLASMGLTISDAVRLMLTKVDAVLQNVLELLQADKALPEKYRDYALVSHWVGHSDCHIKPDLVLI</sequence>
<evidence type="ECO:0000313" key="2">
    <source>
        <dbReference type="EMBL" id="MFC2996390.1"/>
    </source>
</evidence>
<proteinExistence type="predicted"/>
<organism evidence="2 3">
    <name type="scientific">Acinetobacter sichuanensis</name>
    <dbReference type="NCBI Taxonomy" id="2136183"/>
    <lineage>
        <taxon>Bacteria</taxon>
        <taxon>Pseudomonadati</taxon>
        <taxon>Pseudomonadota</taxon>
        <taxon>Gammaproteobacteria</taxon>
        <taxon>Moraxellales</taxon>
        <taxon>Moraxellaceae</taxon>
        <taxon>Acinetobacter</taxon>
    </lineage>
</organism>
<dbReference type="InterPro" id="IPR007337">
    <property type="entry name" value="RelB/DinJ"/>
</dbReference>
<dbReference type="Pfam" id="PF15738">
    <property type="entry name" value="YafQ_toxin"/>
    <property type="match status" value="1"/>
</dbReference>
<dbReference type="Proteomes" id="UP001595455">
    <property type="component" value="Unassembled WGS sequence"/>
</dbReference>
<accession>A0ABV7BFX5</accession>
<dbReference type="SUPFAM" id="SSF143011">
    <property type="entry name" value="RelE-like"/>
    <property type="match status" value="1"/>
</dbReference>
<protein>
    <submittedName>
        <fullName evidence="2">Type II toxin-antitoxin system mRNA interferase toxin, RelE/StbE family</fullName>
    </submittedName>
</protein>
<dbReference type="Pfam" id="PF04221">
    <property type="entry name" value="RelB"/>
    <property type="match status" value="1"/>
</dbReference>
<name>A0ABV7BFX5_9GAMM</name>
<comment type="caution">
    <text evidence="2">The sequence shown here is derived from an EMBL/GenBank/DDBJ whole genome shotgun (WGS) entry which is preliminary data.</text>
</comment>
<dbReference type="InterPro" id="IPR035093">
    <property type="entry name" value="RelE/ParE_toxin_dom_sf"/>
</dbReference>
<dbReference type="RefSeq" id="WP_228199038.1">
    <property type="nucleotide sequence ID" value="NZ_JBHRSF010000067.1"/>
</dbReference>
<gene>
    <name evidence="2" type="ORF">ACFODO_14180</name>
</gene>
<reference evidence="3" key="1">
    <citation type="journal article" date="2019" name="Int. J. Syst. Evol. Microbiol.">
        <title>The Global Catalogue of Microorganisms (GCM) 10K type strain sequencing project: providing services to taxonomists for standard genome sequencing and annotation.</title>
        <authorList>
            <consortium name="The Broad Institute Genomics Platform"/>
            <consortium name="The Broad Institute Genome Sequencing Center for Infectious Disease"/>
            <person name="Wu L."/>
            <person name="Ma J."/>
        </authorList>
    </citation>
    <scope>NUCLEOTIDE SEQUENCE [LARGE SCALE GENOMIC DNA]</scope>
    <source>
        <strain evidence="3">KCTC 62575</strain>
    </source>
</reference>
<dbReference type="PANTHER" id="PTHR40588">
    <property type="entry name" value="MRNA INTERFERASE TOXIN YAFQ"/>
    <property type="match status" value="1"/>
</dbReference>
<dbReference type="PANTHER" id="PTHR40588:SF1">
    <property type="entry name" value="MRNA INTERFERASE TOXIN YAFQ"/>
    <property type="match status" value="1"/>
</dbReference>
<evidence type="ECO:0000313" key="3">
    <source>
        <dbReference type="Proteomes" id="UP001595455"/>
    </source>
</evidence>
<dbReference type="InterPro" id="IPR004386">
    <property type="entry name" value="Toxin_YafQ-like"/>
</dbReference>
<dbReference type="NCBIfam" id="TIGR02385">
    <property type="entry name" value="RelE_StbE"/>
    <property type="match status" value="1"/>
</dbReference>
<dbReference type="EMBL" id="JBHRSF010000067">
    <property type="protein sequence ID" value="MFC2996390.1"/>
    <property type="molecule type" value="Genomic_DNA"/>
</dbReference>
<dbReference type="Gene3D" id="3.30.2310.20">
    <property type="entry name" value="RelE-like"/>
    <property type="match status" value="1"/>
</dbReference>